<evidence type="ECO:0000313" key="2">
    <source>
        <dbReference type="EMBL" id="PXW97480.1"/>
    </source>
</evidence>
<gene>
    <name evidence="2" type="ORF">C7444_10482</name>
</gene>
<dbReference type="Proteomes" id="UP000247811">
    <property type="component" value="Unassembled WGS sequence"/>
</dbReference>
<keyword evidence="3" id="KW-1185">Reference proteome</keyword>
<comment type="caution">
    <text evidence="2">The sequence shown here is derived from an EMBL/GenBank/DDBJ whole genome shotgun (WGS) entry which is preliminary data.</text>
</comment>
<organism evidence="2 3">
    <name type="scientific">Sphaerotilus hippei</name>
    <dbReference type="NCBI Taxonomy" id="744406"/>
    <lineage>
        <taxon>Bacteria</taxon>
        <taxon>Pseudomonadati</taxon>
        <taxon>Pseudomonadota</taxon>
        <taxon>Betaproteobacteria</taxon>
        <taxon>Burkholderiales</taxon>
        <taxon>Sphaerotilaceae</taxon>
        <taxon>Sphaerotilus</taxon>
    </lineage>
</organism>
<name>A0A318H2C1_9BURK</name>
<evidence type="ECO:0000313" key="3">
    <source>
        <dbReference type="Proteomes" id="UP000247811"/>
    </source>
</evidence>
<sequence length="126" mass="13001">MQYRYTLTRRLLAVGTISLLLLLTLLFLLGVQIGRLMAEPGGPPAAPGLATFAPVVPEPLAVPAPPGAAAPDQRTALADLSFVGDAAGKTADRAADTASRRAVEAWQSARPAPGAVEPVTASFTER</sequence>
<dbReference type="EMBL" id="QJJS01000004">
    <property type="protein sequence ID" value="PXW97480.1"/>
    <property type="molecule type" value="Genomic_DNA"/>
</dbReference>
<reference evidence="2 3" key="1">
    <citation type="submission" date="2018-05" db="EMBL/GenBank/DDBJ databases">
        <title>Genomic Encyclopedia of Type Strains, Phase IV (KMG-IV): sequencing the most valuable type-strain genomes for metagenomic binning, comparative biology and taxonomic classification.</title>
        <authorList>
            <person name="Goeker M."/>
        </authorList>
    </citation>
    <scope>NUCLEOTIDE SEQUENCE [LARGE SCALE GENOMIC DNA]</scope>
    <source>
        <strain evidence="2 3">DSM 566</strain>
    </source>
</reference>
<feature type="region of interest" description="Disordered" evidence="1">
    <location>
        <begin position="104"/>
        <end position="126"/>
    </location>
</feature>
<protein>
    <submittedName>
        <fullName evidence="2">Uncharacterized protein</fullName>
    </submittedName>
</protein>
<proteinExistence type="predicted"/>
<dbReference type="AlphaFoldDB" id="A0A318H2C1"/>
<dbReference type="RefSeq" id="WP_110399879.1">
    <property type="nucleotide sequence ID" value="NZ_QJJS01000004.1"/>
</dbReference>
<accession>A0A318H2C1</accession>
<evidence type="ECO:0000256" key="1">
    <source>
        <dbReference type="SAM" id="MobiDB-lite"/>
    </source>
</evidence>